<evidence type="ECO:0000256" key="1">
    <source>
        <dbReference type="ARBA" id="ARBA00008102"/>
    </source>
</evidence>
<dbReference type="PANTHER" id="PTHR12976">
    <property type="entry name" value="RETINAL ROD RHODOPSIN-SENSITIVE CGMP 3',5'-CYCLIC PHOSPHODIESTERASE DELTA-SUBUNIT"/>
    <property type="match status" value="1"/>
</dbReference>
<dbReference type="PANTHER" id="PTHR12976:SF0">
    <property type="entry name" value="RETINAL ROD RHODOPSIN-SENSITIVE CGMP 3',5'-CYCLIC PHOSPHODIESTERASE SUBUNIT DELTA"/>
    <property type="match status" value="1"/>
</dbReference>
<keyword evidence="4" id="KW-1185">Reference proteome</keyword>
<name>A0A8C4ZSN9_GADMO</name>
<dbReference type="Gene3D" id="2.70.50.40">
    <property type="entry name" value="GMP phosphodiesterase, delta subunit"/>
    <property type="match status" value="1"/>
</dbReference>
<sequence>KQSLLTLHKSDFLINMKPIKKRYTTMTDEIVLYPGRILDKCQSHIQIQKLENFSLEQKLFFKGQYLEEWFFEFGFVIPNSTNTWQSLIEAAPDPESQMVPAHVLTGNVIIETKFYDDDLHVSTSRVRLFYV</sequence>
<dbReference type="GO" id="GO:0005737">
    <property type="term" value="C:cytoplasm"/>
    <property type="evidence" value="ECO:0007669"/>
    <property type="project" value="TreeGrafter"/>
</dbReference>
<dbReference type="InterPro" id="IPR014756">
    <property type="entry name" value="Ig_E-set"/>
</dbReference>
<dbReference type="GO" id="GO:0007399">
    <property type="term" value="P:nervous system development"/>
    <property type="evidence" value="ECO:0007669"/>
    <property type="project" value="UniProtKB-ARBA"/>
</dbReference>
<proteinExistence type="inferred from homology"/>
<dbReference type="InterPro" id="IPR037036">
    <property type="entry name" value="PDED_dom_sf"/>
</dbReference>
<feature type="domain" description="GMP phosphodiesterase delta subunit" evidence="2">
    <location>
        <begin position="44"/>
        <end position="130"/>
    </location>
</feature>
<dbReference type="InterPro" id="IPR008015">
    <property type="entry name" value="PDED_dom"/>
</dbReference>
<evidence type="ECO:0000313" key="3">
    <source>
        <dbReference type="Ensembl" id="ENSGMOP00000020525.2"/>
    </source>
</evidence>
<dbReference type="AlphaFoldDB" id="A0A8C4ZSN9"/>
<protein>
    <recommendedName>
        <fullName evidence="2">GMP phosphodiesterase delta subunit domain-containing protein</fullName>
    </recommendedName>
</protein>
<reference evidence="3" key="1">
    <citation type="submission" date="2025-08" db="UniProtKB">
        <authorList>
            <consortium name="Ensembl"/>
        </authorList>
    </citation>
    <scope>IDENTIFICATION</scope>
</reference>
<dbReference type="GeneTree" id="ENSGT00390000000263"/>
<dbReference type="Proteomes" id="UP000694546">
    <property type="component" value="Chromosome 12"/>
</dbReference>
<accession>A0A8C4ZSN9</accession>
<reference evidence="3" key="2">
    <citation type="submission" date="2025-09" db="UniProtKB">
        <authorList>
            <consortium name="Ensembl"/>
        </authorList>
    </citation>
    <scope>IDENTIFICATION</scope>
</reference>
<dbReference type="Pfam" id="PF05351">
    <property type="entry name" value="GMP_PDE_delta"/>
    <property type="match status" value="1"/>
</dbReference>
<dbReference type="SUPFAM" id="SSF81296">
    <property type="entry name" value="E set domains"/>
    <property type="match status" value="1"/>
</dbReference>
<comment type="similarity">
    <text evidence="1">Belongs to the PDE6D/unc-119 family.</text>
</comment>
<organism evidence="3 4">
    <name type="scientific">Gadus morhua</name>
    <name type="common">Atlantic cod</name>
    <dbReference type="NCBI Taxonomy" id="8049"/>
    <lineage>
        <taxon>Eukaryota</taxon>
        <taxon>Metazoa</taxon>
        <taxon>Chordata</taxon>
        <taxon>Craniata</taxon>
        <taxon>Vertebrata</taxon>
        <taxon>Euteleostomi</taxon>
        <taxon>Actinopterygii</taxon>
        <taxon>Neopterygii</taxon>
        <taxon>Teleostei</taxon>
        <taxon>Neoteleostei</taxon>
        <taxon>Acanthomorphata</taxon>
        <taxon>Zeiogadaria</taxon>
        <taxon>Gadariae</taxon>
        <taxon>Gadiformes</taxon>
        <taxon>Gadoidei</taxon>
        <taxon>Gadidae</taxon>
        <taxon>Gadus</taxon>
    </lineage>
</organism>
<dbReference type="Ensembl" id="ENSGMOT00000021027.2">
    <property type="protein sequence ID" value="ENSGMOP00000020525.2"/>
    <property type="gene ID" value="ENSGMOG00000019082.2"/>
</dbReference>
<evidence type="ECO:0000259" key="2">
    <source>
        <dbReference type="Pfam" id="PF05351"/>
    </source>
</evidence>
<evidence type="ECO:0000313" key="4">
    <source>
        <dbReference type="Proteomes" id="UP000694546"/>
    </source>
</evidence>